<accession>A0ABS7QTP6</accession>
<dbReference type="Proteomes" id="UP001198565">
    <property type="component" value="Unassembled WGS sequence"/>
</dbReference>
<proteinExistence type="predicted"/>
<keyword evidence="2" id="KW-1185">Reference proteome</keyword>
<gene>
    <name evidence="1" type="ORF">K7472_17085</name>
</gene>
<organism evidence="1 2">
    <name type="scientific">Streptantibioticus parmotrematis</name>
    <dbReference type="NCBI Taxonomy" id="2873249"/>
    <lineage>
        <taxon>Bacteria</taxon>
        <taxon>Bacillati</taxon>
        <taxon>Actinomycetota</taxon>
        <taxon>Actinomycetes</taxon>
        <taxon>Kitasatosporales</taxon>
        <taxon>Streptomycetaceae</taxon>
        <taxon>Streptantibioticus</taxon>
    </lineage>
</organism>
<name>A0ABS7QTP6_9ACTN</name>
<protein>
    <submittedName>
        <fullName evidence="1">RNA polymerase sigma factor SigF</fullName>
    </submittedName>
</protein>
<comment type="caution">
    <text evidence="1">The sequence shown here is derived from an EMBL/GenBank/DDBJ whole genome shotgun (WGS) entry which is preliminary data.</text>
</comment>
<feature type="non-terminal residue" evidence="1">
    <location>
        <position position="73"/>
    </location>
</feature>
<evidence type="ECO:0000313" key="1">
    <source>
        <dbReference type="EMBL" id="MBY8886567.1"/>
    </source>
</evidence>
<sequence>MGAQAGSTVVRTSQDVEDVSRAEVALGDALSVKDVRAVSKAMFARMGTLEEGTHEYQYVRNCLIEANMALVRY</sequence>
<evidence type="ECO:0000313" key="2">
    <source>
        <dbReference type="Proteomes" id="UP001198565"/>
    </source>
</evidence>
<dbReference type="EMBL" id="JAINVZ010000010">
    <property type="protein sequence ID" value="MBY8886567.1"/>
    <property type="molecule type" value="Genomic_DNA"/>
</dbReference>
<reference evidence="1 2" key="1">
    <citation type="submission" date="2021-08" db="EMBL/GenBank/DDBJ databases">
        <title>Streptomyces sp. PTM05 isolated from lichen.</title>
        <authorList>
            <person name="Somphong A."/>
            <person name="Phongsopitanun W."/>
            <person name="Tanasupawat S."/>
        </authorList>
    </citation>
    <scope>NUCLEOTIDE SEQUENCE [LARGE SCALE GENOMIC DNA]</scope>
    <source>
        <strain evidence="1 2">Ptm05</strain>
    </source>
</reference>